<sequence length="151" mass="17748">MKIYSIICFVFLSSILFSTVYGESKGAHCGGDSCPPYCIDKTFCLVITEYTDLSLSTKINETFYDQVNDVPVYRYLVTIKNKGTHQIKTLRMSFNHDKLKIINRLEWPIEHNELTLPYRVRIKPNQEYTSSFYIRGIDNPNFQLPRFHFDE</sequence>
<keyword evidence="3" id="KW-1185">Reference proteome</keyword>
<keyword evidence="1" id="KW-0732">Signal</keyword>
<protein>
    <recommendedName>
        <fullName evidence="4">Carbohydrate binding domain-containing protein</fullName>
    </recommendedName>
</protein>
<evidence type="ECO:0000256" key="1">
    <source>
        <dbReference type="SAM" id="SignalP"/>
    </source>
</evidence>
<feature type="chain" id="PRO_5035250845" description="Carbohydrate binding domain-containing protein" evidence="1">
    <location>
        <begin position="23"/>
        <end position="151"/>
    </location>
</feature>
<organism evidence="2 3">
    <name type="scientific">Polysphondylium violaceum</name>
    <dbReference type="NCBI Taxonomy" id="133409"/>
    <lineage>
        <taxon>Eukaryota</taxon>
        <taxon>Amoebozoa</taxon>
        <taxon>Evosea</taxon>
        <taxon>Eumycetozoa</taxon>
        <taxon>Dictyostelia</taxon>
        <taxon>Dictyosteliales</taxon>
        <taxon>Dictyosteliaceae</taxon>
        <taxon>Polysphondylium</taxon>
    </lineage>
</organism>
<dbReference type="Proteomes" id="UP000695562">
    <property type="component" value="Unassembled WGS sequence"/>
</dbReference>
<proteinExistence type="predicted"/>
<evidence type="ECO:0000313" key="2">
    <source>
        <dbReference type="EMBL" id="KAF2078237.1"/>
    </source>
</evidence>
<evidence type="ECO:0008006" key="4">
    <source>
        <dbReference type="Google" id="ProtNLM"/>
    </source>
</evidence>
<accession>A0A8J4Q4N5</accession>
<feature type="signal peptide" evidence="1">
    <location>
        <begin position="1"/>
        <end position="22"/>
    </location>
</feature>
<dbReference type="AlphaFoldDB" id="A0A8J4Q4N5"/>
<name>A0A8J4Q4N5_9MYCE</name>
<reference evidence="2" key="1">
    <citation type="submission" date="2020-01" db="EMBL/GenBank/DDBJ databases">
        <title>Development of genomics and gene disruption for Polysphondylium violaceum indicates a role for the polyketide synthase stlB in stalk morphogenesis.</title>
        <authorList>
            <person name="Narita B."/>
            <person name="Kawabe Y."/>
            <person name="Kin K."/>
            <person name="Saito T."/>
            <person name="Gibbs R."/>
            <person name="Kuspa A."/>
            <person name="Muzny D."/>
            <person name="Queller D."/>
            <person name="Richards S."/>
            <person name="Strassman J."/>
            <person name="Sucgang R."/>
            <person name="Worley K."/>
            <person name="Schaap P."/>
        </authorList>
    </citation>
    <scope>NUCLEOTIDE SEQUENCE</scope>
    <source>
        <strain evidence="2">QSvi11</strain>
    </source>
</reference>
<dbReference type="EMBL" id="AJWJ01000008">
    <property type="protein sequence ID" value="KAF2078237.1"/>
    <property type="molecule type" value="Genomic_DNA"/>
</dbReference>
<gene>
    <name evidence="2" type="ORF">CYY_000427</name>
</gene>
<evidence type="ECO:0000313" key="3">
    <source>
        <dbReference type="Proteomes" id="UP000695562"/>
    </source>
</evidence>
<comment type="caution">
    <text evidence="2">The sequence shown here is derived from an EMBL/GenBank/DDBJ whole genome shotgun (WGS) entry which is preliminary data.</text>
</comment>